<dbReference type="InterPro" id="IPR007061">
    <property type="entry name" value="MST-like"/>
</dbReference>
<dbReference type="AlphaFoldDB" id="A0A9D1H131"/>
<evidence type="ECO:0000313" key="2">
    <source>
        <dbReference type="Proteomes" id="UP000886842"/>
    </source>
</evidence>
<reference evidence="1" key="1">
    <citation type="submission" date="2020-10" db="EMBL/GenBank/DDBJ databases">
        <authorList>
            <person name="Gilroy R."/>
        </authorList>
    </citation>
    <scope>NUCLEOTIDE SEQUENCE</scope>
    <source>
        <strain evidence="1">ChiGjej1B1-24693</strain>
    </source>
</reference>
<dbReference type="InterPro" id="IPR034660">
    <property type="entry name" value="DinB/YfiT-like"/>
</dbReference>
<dbReference type="Pfam" id="PF04978">
    <property type="entry name" value="MST"/>
    <property type="match status" value="1"/>
</dbReference>
<evidence type="ECO:0000313" key="1">
    <source>
        <dbReference type="EMBL" id="HIT76882.1"/>
    </source>
</evidence>
<organism evidence="1 2">
    <name type="scientific">Candidatus Avipropionibacterium avicola</name>
    <dbReference type="NCBI Taxonomy" id="2840701"/>
    <lineage>
        <taxon>Bacteria</taxon>
        <taxon>Bacillati</taxon>
        <taxon>Actinomycetota</taxon>
        <taxon>Actinomycetes</taxon>
        <taxon>Propionibacteriales</taxon>
        <taxon>Propionibacteriaceae</taxon>
        <taxon>Propionibacteriaceae incertae sedis</taxon>
        <taxon>Candidatus Avipropionibacterium</taxon>
    </lineage>
</organism>
<accession>A0A9D1H131</accession>
<dbReference type="Proteomes" id="UP000886842">
    <property type="component" value="Unassembled WGS sequence"/>
</dbReference>
<sequence>MGFLTRTVTTENDALAAFAANQLRQIAASLHGLTPEQIRATPSASAMSLAAVARHVLFVSRKGLLAQLSVDFDPATVEYDEHDWAAGAVEPKGVRDDDTAEILIAELHELATWAETVISTTDLERRIPVPDQPWFPSDLDTWPARWVAMHAVEEYARHAGHADIIRESIDGRGAYELNDLAEAALT</sequence>
<protein>
    <submittedName>
        <fullName evidence="1">DUF664 domain-containing protein</fullName>
    </submittedName>
</protein>
<name>A0A9D1H131_9ACTN</name>
<dbReference type="EMBL" id="DVLP01000433">
    <property type="protein sequence ID" value="HIT76882.1"/>
    <property type="molecule type" value="Genomic_DNA"/>
</dbReference>
<gene>
    <name evidence="1" type="ORF">IAA98_14985</name>
</gene>
<comment type="caution">
    <text evidence="1">The sequence shown here is derived from an EMBL/GenBank/DDBJ whole genome shotgun (WGS) entry which is preliminary data.</text>
</comment>
<dbReference type="Gene3D" id="1.20.120.450">
    <property type="entry name" value="dinb family like domain"/>
    <property type="match status" value="1"/>
</dbReference>
<reference evidence="1" key="2">
    <citation type="journal article" date="2021" name="PeerJ">
        <title>Extensive microbial diversity within the chicken gut microbiome revealed by metagenomics and culture.</title>
        <authorList>
            <person name="Gilroy R."/>
            <person name="Ravi A."/>
            <person name="Getino M."/>
            <person name="Pursley I."/>
            <person name="Horton D.L."/>
            <person name="Alikhan N.F."/>
            <person name="Baker D."/>
            <person name="Gharbi K."/>
            <person name="Hall N."/>
            <person name="Watson M."/>
            <person name="Adriaenssens E.M."/>
            <person name="Foster-Nyarko E."/>
            <person name="Jarju S."/>
            <person name="Secka A."/>
            <person name="Antonio M."/>
            <person name="Oren A."/>
            <person name="Chaudhuri R.R."/>
            <person name="La Ragione R."/>
            <person name="Hildebrand F."/>
            <person name="Pallen M.J."/>
        </authorList>
    </citation>
    <scope>NUCLEOTIDE SEQUENCE</scope>
    <source>
        <strain evidence="1">ChiGjej1B1-24693</strain>
    </source>
</reference>
<proteinExistence type="predicted"/>
<dbReference type="SUPFAM" id="SSF109854">
    <property type="entry name" value="DinB/YfiT-like putative metalloenzymes"/>
    <property type="match status" value="1"/>
</dbReference>